<sequence length="441" mass="49375">MSDKWRQKLHLEPPQGWLNDPNGLSYYNGCFHVYFQYAPDSPDGGGRKCWGHYQSPDMLRWEFTGTVLVPDIPEDRSGVYSGSAIEKDGLLHIFYTGNVKEDGDFDYILNGRGANVIHVTTSDGCAMSEKKVVLRNSDYPAHCSCHVRDPKVWRENGMYRMVLGARTRDDKGCILFYSSPDLESWSFAGEHSVPNMGYMWECPDCFVIGGQKYISISPQGLHHEPERNQNVYSSGYFAGSEFIEWDHGFDFYAPQTFETPDGRRILIGWMGIGDIDYTNPTADCGWQHCLTLPRSLTRLSDGMIAQNPVKEYESLRCGKISAADGSKKSVPLPFDLCAKTDGDFEITMDGVILRLGGGLFSIEFTDPAIGSGRDIRRARIGSCGDIRIIADMSSLEIYLDGGRYVMSTRYYPPAETITIGLHGINADLYTLRGMEVTIHGK</sequence>
<evidence type="ECO:0000256" key="7">
    <source>
        <dbReference type="ARBA" id="ARBA00033367"/>
    </source>
</evidence>
<dbReference type="PANTHER" id="PTHR43101:SF1">
    <property type="entry name" value="BETA-FRUCTOSIDASE"/>
    <property type="match status" value="1"/>
</dbReference>
<proteinExistence type="inferred from homology"/>
<dbReference type="EMBL" id="DVNB01000073">
    <property type="protein sequence ID" value="HIU57538.1"/>
    <property type="molecule type" value="Genomic_DNA"/>
</dbReference>
<keyword evidence="9" id="KW-0963">Cytoplasm</keyword>
<dbReference type="GO" id="GO:0004564">
    <property type="term" value="F:beta-fructofuranosidase activity"/>
    <property type="evidence" value="ECO:0007669"/>
    <property type="project" value="UniProtKB-EC"/>
</dbReference>
<comment type="similarity">
    <text evidence="2 8">Belongs to the glycosyl hydrolase 32 family.</text>
</comment>
<evidence type="ECO:0000256" key="2">
    <source>
        <dbReference type="ARBA" id="ARBA00009902"/>
    </source>
</evidence>
<feature type="domain" description="Glycosyl hydrolase family 32 N-terminal" evidence="10">
    <location>
        <begin position="10"/>
        <end position="308"/>
    </location>
</feature>
<dbReference type="Pfam" id="PF00251">
    <property type="entry name" value="Glyco_hydro_32N"/>
    <property type="match status" value="1"/>
</dbReference>
<dbReference type="InterPro" id="IPR013320">
    <property type="entry name" value="ConA-like_dom_sf"/>
</dbReference>
<reference evidence="12" key="2">
    <citation type="journal article" date="2021" name="PeerJ">
        <title>Extensive microbial diversity within the chicken gut microbiome revealed by metagenomics and culture.</title>
        <authorList>
            <person name="Gilroy R."/>
            <person name="Ravi A."/>
            <person name="Getino M."/>
            <person name="Pursley I."/>
            <person name="Horton D.L."/>
            <person name="Alikhan N.F."/>
            <person name="Baker D."/>
            <person name="Gharbi K."/>
            <person name="Hall N."/>
            <person name="Watson M."/>
            <person name="Adriaenssens E.M."/>
            <person name="Foster-Nyarko E."/>
            <person name="Jarju S."/>
            <person name="Secka A."/>
            <person name="Antonio M."/>
            <person name="Oren A."/>
            <person name="Chaudhuri R.R."/>
            <person name="La Ragione R."/>
            <person name="Hildebrand F."/>
            <person name="Pallen M.J."/>
        </authorList>
    </citation>
    <scope>NUCLEOTIDE SEQUENCE</scope>
    <source>
        <strain evidence="12">USAMLcec3-3695</strain>
    </source>
</reference>
<dbReference type="InterPro" id="IPR013189">
    <property type="entry name" value="Glyco_hydro_32_C"/>
</dbReference>
<comment type="function">
    <text evidence="9">Enables the bacterium to metabolize sucrose as a sole carbon source.</text>
</comment>
<dbReference type="InterPro" id="IPR051214">
    <property type="entry name" value="GH32_Enzymes"/>
</dbReference>
<evidence type="ECO:0000313" key="12">
    <source>
        <dbReference type="EMBL" id="HIU57538.1"/>
    </source>
</evidence>
<dbReference type="SUPFAM" id="SSF75005">
    <property type="entry name" value="Arabinanase/levansucrase/invertase"/>
    <property type="match status" value="1"/>
</dbReference>
<comment type="subcellular location">
    <subcellularLocation>
        <location evidence="9">Cytoplasm</location>
    </subcellularLocation>
</comment>
<dbReference type="SMART" id="SM00640">
    <property type="entry name" value="Glyco_32"/>
    <property type="match status" value="1"/>
</dbReference>
<evidence type="ECO:0000259" key="10">
    <source>
        <dbReference type="Pfam" id="PF00251"/>
    </source>
</evidence>
<accession>A0A9D1MBP9</accession>
<comment type="caution">
    <text evidence="12">The sequence shown here is derived from an EMBL/GenBank/DDBJ whole genome shotgun (WGS) entry which is preliminary data.</text>
</comment>
<dbReference type="InterPro" id="IPR001362">
    <property type="entry name" value="Glyco_hydro_32"/>
</dbReference>
<comment type="catalytic activity">
    <reaction evidence="8">
        <text>Hydrolysis of terminal non-reducing beta-D-fructofuranoside residues in beta-D-fructofuranosides.</text>
        <dbReference type="EC" id="3.2.1.26"/>
    </reaction>
</comment>
<dbReference type="InterPro" id="IPR018053">
    <property type="entry name" value="Glyco_hydro_32_AS"/>
</dbReference>
<dbReference type="PROSITE" id="PS00609">
    <property type="entry name" value="GLYCOSYL_HYDROL_F32"/>
    <property type="match status" value="1"/>
</dbReference>
<organism evidence="12 13">
    <name type="scientific">Candidatus Ornithomonoglobus merdipullorum</name>
    <dbReference type="NCBI Taxonomy" id="2840895"/>
    <lineage>
        <taxon>Bacteria</taxon>
        <taxon>Bacillati</taxon>
        <taxon>Bacillota</taxon>
        <taxon>Clostridia</taxon>
        <taxon>Candidatus Ornithomonoglobus</taxon>
    </lineage>
</organism>
<dbReference type="Gene3D" id="2.115.10.20">
    <property type="entry name" value="Glycosyl hydrolase domain, family 43"/>
    <property type="match status" value="1"/>
</dbReference>
<dbReference type="Pfam" id="PF08244">
    <property type="entry name" value="Glyco_hydro_32C"/>
    <property type="match status" value="1"/>
</dbReference>
<comment type="pathway">
    <text evidence="1 9">Glycan biosynthesis; sucrose metabolism.</text>
</comment>
<gene>
    <name evidence="12" type="ORF">IAA61_06965</name>
</gene>
<keyword evidence="6 8" id="KW-0326">Glycosidase</keyword>
<feature type="domain" description="Glycosyl hydrolase family 32 C-terminal" evidence="11">
    <location>
        <begin position="385"/>
        <end position="419"/>
    </location>
</feature>
<dbReference type="InterPro" id="IPR023296">
    <property type="entry name" value="Glyco_hydro_beta-prop_sf"/>
</dbReference>
<dbReference type="Proteomes" id="UP000824109">
    <property type="component" value="Unassembled WGS sequence"/>
</dbReference>
<evidence type="ECO:0000256" key="3">
    <source>
        <dbReference type="ARBA" id="ARBA00012758"/>
    </source>
</evidence>
<dbReference type="EC" id="3.2.1.26" evidence="3 8"/>
<protein>
    <recommendedName>
        <fullName evidence="4 8">Sucrose-6-phosphate hydrolase</fullName>
        <ecNumber evidence="3 8">3.2.1.26</ecNumber>
    </recommendedName>
    <alternativeName>
        <fullName evidence="7 9">Invertase</fullName>
    </alternativeName>
</protein>
<dbReference type="GO" id="GO:0005737">
    <property type="term" value="C:cytoplasm"/>
    <property type="evidence" value="ECO:0007669"/>
    <property type="project" value="UniProtKB-SubCell"/>
</dbReference>
<dbReference type="NCBIfam" id="TIGR01322">
    <property type="entry name" value="scrB_fam"/>
    <property type="match status" value="1"/>
</dbReference>
<reference evidence="12" key="1">
    <citation type="submission" date="2020-10" db="EMBL/GenBank/DDBJ databases">
        <authorList>
            <person name="Gilroy R."/>
        </authorList>
    </citation>
    <scope>NUCLEOTIDE SEQUENCE</scope>
    <source>
        <strain evidence="12">USAMLcec3-3695</strain>
    </source>
</reference>
<evidence type="ECO:0000256" key="8">
    <source>
        <dbReference type="RuleBase" id="RU362110"/>
    </source>
</evidence>
<dbReference type="SUPFAM" id="SSF49899">
    <property type="entry name" value="Concanavalin A-like lectins/glucanases"/>
    <property type="match status" value="1"/>
</dbReference>
<evidence type="ECO:0000256" key="9">
    <source>
        <dbReference type="RuleBase" id="RU365015"/>
    </source>
</evidence>
<evidence type="ECO:0000313" key="13">
    <source>
        <dbReference type="Proteomes" id="UP000824109"/>
    </source>
</evidence>
<dbReference type="Gene3D" id="2.60.120.560">
    <property type="entry name" value="Exo-inulinase, domain 1"/>
    <property type="match status" value="1"/>
</dbReference>
<evidence type="ECO:0000259" key="11">
    <source>
        <dbReference type="Pfam" id="PF08244"/>
    </source>
</evidence>
<dbReference type="GO" id="GO:0005975">
    <property type="term" value="P:carbohydrate metabolic process"/>
    <property type="evidence" value="ECO:0007669"/>
    <property type="project" value="InterPro"/>
</dbReference>
<evidence type="ECO:0000256" key="4">
    <source>
        <dbReference type="ARBA" id="ARBA00019623"/>
    </source>
</evidence>
<keyword evidence="9" id="KW-0119">Carbohydrate metabolism</keyword>
<dbReference type="AlphaFoldDB" id="A0A9D1MBP9"/>
<evidence type="ECO:0000256" key="6">
    <source>
        <dbReference type="ARBA" id="ARBA00023295"/>
    </source>
</evidence>
<dbReference type="PANTHER" id="PTHR43101">
    <property type="entry name" value="BETA-FRUCTOSIDASE"/>
    <property type="match status" value="1"/>
</dbReference>
<dbReference type="InterPro" id="IPR006232">
    <property type="entry name" value="Suc6P_hydrolase"/>
</dbReference>
<evidence type="ECO:0000256" key="1">
    <source>
        <dbReference type="ARBA" id="ARBA00004914"/>
    </source>
</evidence>
<dbReference type="CDD" id="cd18623">
    <property type="entry name" value="GH32_ScrB-like"/>
    <property type="match status" value="1"/>
</dbReference>
<evidence type="ECO:0000256" key="5">
    <source>
        <dbReference type="ARBA" id="ARBA00022801"/>
    </source>
</evidence>
<keyword evidence="5 8" id="KW-0378">Hydrolase</keyword>
<dbReference type="InterPro" id="IPR013148">
    <property type="entry name" value="Glyco_hydro_32_N"/>
</dbReference>
<name>A0A9D1MBP9_9FIRM</name>